<evidence type="ECO:0000313" key="2">
    <source>
        <dbReference type="Proteomes" id="UP001190700"/>
    </source>
</evidence>
<dbReference type="Proteomes" id="UP001190700">
    <property type="component" value="Unassembled WGS sequence"/>
</dbReference>
<dbReference type="AlphaFoldDB" id="A0AAE0EWJ4"/>
<accession>A0AAE0EWJ4</accession>
<evidence type="ECO:0000313" key="1">
    <source>
        <dbReference type="EMBL" id="KAK3241555.1"/>
    </source>
</evidence>
<dbReference type="EMBL" id="LGRX02033368">
    <property type="protein sequence ID" value="KAK3241555.1"/>
    <property type="molecule type" value="Genomic_DNA"/>
</dbReference>
<name>A0AAE0EWJ4_9CHLO</name>
<proteinExistence type="predicted"/>
<organism evidence="1 2">
    <name type="scientific">Cymbomonas tetramitiformis</name>
    <dbReference type="NCBI Taxonomy" id="36881"/>
    <lineage>
        <taxon>Eukaryota</taxon>
        <taxon>Viridiplantae</taxon>
        <taxon>Chlorophyta</taxon>
        <taxon>Pyramimonadophyceae</taxon>
        <taxon>Pyramimonadales</taxon>
        <taxon>Pyramimonadaceae</taxon>
        <taxon>Cymbomonas</taxon>
    </lineage>
</organism>
<keyword evidence="2" id="KW-1185">Reference proteome</keyword>
<comment type="caution">
    <text evidence="1">The sequence shown here is derived from an EMBL/GenBank/DDBJ whole genome shotgun (WGS) entry which is preliminary data.</text>
</comment>
<gene>
    <name evidence="1" type="ORF">CYMTET_48672</name>
</gene>
<protein>
    <submittedName>
        <fullName evidence="1">Uncharacterized protein</fullName>
    </submittedName>
</protein>
<reference evidence="1 2" key="1">
    <citation type="journal article" date="2015" name="Genome Biol. Evol.">
        <title>Comparative Genomics of a Bacterivorous Green Alga Reveals Evolutionary Causalities and Consequences of Phago-Mixotrophic Mode of Nutrition.</title>
        <authorList>
            <person name="Burns J.A."/>
            <person name="Paasch A."/>
            <person name="Narechania A."/>
            <person name="Kim E."/>
        </authorList>
    </citation>
    <scope>NUCLEOTIDE SEQUENCE [LARGE SCALE GENOMIC DNA]</scope>
    <source>
        <strain evidence="1 2">PLY_AMNH</strain>
    </source>
</reference>
<sequence>MSIVNTPSDAQAYAPVCNHACCCQARRCDNDGRYVVNGYQRVRAKIPAELVPFLRNHRVQTPSGDKVLRGVYSGLTFADMLFEQDFADAITDAGLLRDIENIVREPRESAGYVLTDAYGVKADELQVINRGLTFEEEPRLGVTPVDHTDSRHAFSVRDRCQKRELACFHCHPSVIRDHTSWAYAPPSFEDGAVLLTTLTRSTRHLIFGYTGVYVLEKLNGPGWTAAQRNDRCQRCLRARARRNGLTNFDVRLATERLLRWQDMFDFGKGADAKLLNLLRSCRFTTQENLHDYFTVFVVLFAGNIFVDYHPFATVII</sequence>